<feature type="signal peptide" evidence="1">
    <location>
        <begin position="1"/>
        <end position="22"/>
    </location>
</feature>
<dbReference type="AlphaFoldDB" id="A0A2M3ZWU8"/>
<proteinExistence type="predicted"/>
<sequence>MKMVAGWHFLPLAVISVDPCWLESRFIIIGTPCGWQQEDRWLSSKLCIHLTGDITSKRKQNHLKWPPWIFLGIRE</sequence>
<reference evidence="2" key="1">
    <citation type="submission" date="2018-01" db="EMBL/GenBank/DDBJ databases">
        <title>An insight into the sialome of Amazonian anophelines.</title>
        <authorList>
            <person name="Ribeiro J.M."/>
            <person name="Scarpassa V."/>
            <person name="Calvo E."/>
        </authorList>
    </citation>
    <scope>NUCLEOTIDE SEQUENCE</scope>
    <source>
        <tissue evidence="2">Salivary glands</tissue>
    </source>
</reference>
<name>A0A2M3ZWU8_9DIPT</name>
<feature type="chain" id="PRO_5014973305" evidence="1">
    <location>
        <begin position="23"/>
        <end position="75"/>
    </location>
</feature>
<keyword evidence="1" id="KW-0732">Signal</keyword>
<evidence type="ECO:0000313" key="2">
    <source>
        <dbReference type="EMBL" id="MBW33023.1"/>
    </source>
</evidence>
<organism evidence="2">
    <name type="scientific">Anopheles braziliensis</name>
    <dbReference type="NCBI Taxonomy" id="58242"/>
    <lineage>
        <taxon>Eukaryota</taxon>
        <taxon>Metazoa</taxon>
        <taxon>Ecdysozoa</taxon>
        <taxon>Arthropoda</taxon>
        <taxon>Hexapoda</taxon>
        <taxon>Insecta</taxon>
        <taxon>Pterygota</taxon>
        <taxon>Neoptera</taxon>
        <taxon>Endopterygota</taxon>
        <taxon>Diptera</taxon>
        <taxon>Nematocera</taxon>
        <taxon>Culicoidea</taxon>
        <taxon>Culicidae</taxon>
        <taxon>Anophelinae</taxon>
        <taxon>Anopheles</taxon>
    </lineage>
</organism>
<accession>A0A2M3ZWU8</accession>
<dbReference type="EMBL" id="GGFM01012272">
    <property type="protein sequence ID" value="MBW33023.1"/>
    <property type="molecule type" value="Transcribed_RNA"/>
</dbReference>
<protein>
    <submittedName>
        <fullName evidence="2">Putative secreted peptide</fullName>
    </submittedName>
</protein>
<evidence type="ECO:0000256" key="1">
    <source>
        <dbReference type="SAM" id="SignalP"/>
    </source>
</evidence>